<name>A0ABU9ZKW9_9HYPH</name>
<keyword evidence="2" id="KW-1185">Reference proteome</keyword>
<dbReference type="RefSeq" id="WP_345972619.1">
    <property type="nucleotide sequence ID" value="NZ_JAQYXL010000003.1"/>
</dbReference>
<protein>
    <submittedName>
        <fullName evidence="1">Uncharacterized protein</fullName>
    </submittedName>
</protein>
<comment type="caution">
    <text evidence="1">The sequence shown here is derived from an EMBL/GenBank/DDBJ whole genome shotgun (WGS) entry which is preliminary data.</text>
</comment>
<proteinExistence type="predicted"/>
<dbReference type="EMBL" id="JAQYXL010000003">
    <property type="protein sequence ID" value="MEN3231883.1"/>
    <property type="molecule type" value="Genomic_DNA"/>
</dbReference>
<reference evidence="1 2" key="1">
    <citation type="journal article" date="2023" name="PLoS ONE">
        <title>Complete genome assembly of Hawai'i environmental nontuberculous mycobacteria reveals unexpected co-isolation with methylobacteria.</title>
        <authorList>
            <person name="Hendrix J."/>
            <person name="Epperson L.E."/>
            <person name="Tong E.I."/>
            <person name="Chan Y.L."/>
            <person name="Hasan N.A."/>
            <person name="Dawrs S.N."/>
            <person name="Norton G.J."/>
            <person name="Virdi R."/>
            <person name="Crooks J.L."/>
            <person name="Chan E.D."/>
            <person name="Honda J.R."/>
            <person name="Strong M."/>
        </authorList>
    </citation>
    <scope>NUCLEOTIDE SEQUENCE [LARGE SCALE GENOMIC DNA]</scope>
    <source>
        <strain evidence="1 2">NJH_HI01</strain>
    </source>
</reference>
<organism evidence="1 2">
    <name type="scientific">Methylorubrum rhodesianum</name>
    <dbReference type="NCBI Taxonomy" id="29427"/>
    <lineage>
        <taxon>Bacteria</taxon>
        <taxon>Pseudomonadati</taxon>
        <taxon>Pseudomonadota</taxon>
        <taxon>Alphaproteobacteria</taxon>
        <taxon>Hyphomicrobiales</taxon>
        <taxon>Methylobacteriaceae</taxon>
        <taxon>Methylorubrum</taxon>
    </lineage>
</organism>
<accession>A0ABU9ZKW9</accession>
<evidence type="ECO:0000313" key="1">
    <source>
        <dbReference type="EMBL" id="MEN3231883.1"/>
    </source>
</evidence>
<sequence>MGDEVAALLLALVTENAELRQQLGAAQEMLIETAVDAGHLHARVAVIQAERDAWRAEAEQLRSRFIRAG</sequence>
<evidence type="ECO:0000313" key="2">
    <source>
        <dbReference type="Proteomes" id="UP001404845"/>
    </source>
</evidence>
<dbReference type="Proteomes" id="UP001404845">
    <property type="component" value="Unassembled WGS sequence"/>
</dbReference>
<gene>
    <name evidence="1" type="ORF">PUR21_30390</name>
</gene>